<evidence type="ECO:0000313" key="2">
    <source>
        <dbReference type="Proteomes" id="UP000467840"/>
    </source>
</evidence>
<protein>
    <submittedName>
        <fullName evidence="1">Uncharacterized protein</fullName>
    </submittedName>
</protein>
<name>A0A6A6K874_HEVBR</name>
<dbReference type="AlphaFoldDB" id="A0A6A6K874"/>
<dbReference type="Proteomes" id="UP000467840">
    <property type="component" value="Chromosome 12"/>
</dbReference>
<keyword evidence="2" id="KW-1185">Reference proteome</keyword>
<comment type="caution">
    <text evidence="1">The sequence shown here is derived from an EMBL/GenBank/DDBJ whole genome shotgun (WGS) entry which is preliminary data.</text>
</comment>
<proteinExistence type="predicted"/>
<sequence>MITSFFSDLNSHGSIEDIFYATLTTKTYKWQAKLPDSQIQPWNLENLEVPIVMNNDNLRNEAVIGYDSEWNPSRDGNQCKENFVPVGPHLSLDYLKAHLEPWKLSKQ</sequence>
<accession>A0A6A6K874</accession>
<organism evidence="1 2">
    <name type="scientific">Hevea brasiliensis</name>
    <name type="common">Para rubber tree</name>
    <name type="synonym">Siphonia brasiliensis</name>
    <dbReference type="NCBI Taxonomy" id="3981"/>
    <lineage>
        <taxon>Eukaryota</taxon>
        <taxon>Viridiplantae</taxon>
        <taxon>Streptophyta</taxon>
        <taxon>Embryophyta</taxon>
        <taxon>Tracheophyta</taxon>
        <taxon>Spermatophyta</taxon>
        <taxon>Magnoliopsida</taxon>
        <taxon>eudicotyledons</taxon>
        <taxon>Gunneridae</taxon>
        <taxon>Pentapetalae</taxon>
        <taxon>rosids</taxon>
        <taxon>fabids</taxon>
        <taxon>Malpighiales</taxon>
        <taxon>Euphorbiaceae</taxon>
        <taxon>Crotonoideae</taxon>
        <taxon>Micrandreae</taxon>
        <taxon>Hevea</taxon>
    </lineage>
</organism>
<gene>
    <name evidence="1" type="ORF">GH714_034704</name>
</gene>
<evidence type="ECO:0000313" key="1">
    <source>
        <dbReference type="EMBL" id="KAF2285011.1"/>
    </source>
</evidence>
<reference evidence="1 2" key="1">
    <citation type="journal article" date="2020" name="Mol. Plant">
        <title>The Chromosome-Based Rubber Tree Genome Provides New Insights into Spurge Genome Evolution and Rubber Biosynthesis.</title>
        <authorList>
            <person name="Liu J."/>
            <person name="Shi C."/>
            <person name="Shi C.C."/>
            <person name="Li W."/>
            <person name="Zhang Q.J."/>
            <person name="Zhang Y."/>
            <person name="Li K."/>
            <person name="Lu H.F."/>
            <person name="Shi C."/>
            <person name="Zhu S.T."/>
            <person name="Xiao Z.Y."/>
            <person name="Nan H."/>
            <person name="Yue Y."/>
            <person name="Zhu X.G."/>
            <person name="Wu Y."/>
            <person name="Hong X.N."/>
            <person name="Fan G.Y."/>
            <person name="Tong Y."/>
            <person name="Zhang D."/>
            <person name="Mao C.L."/>
            <person name="Liu Y.L."/>
            <person name="Hao S.J."/>
            <person name="Liu W.Q."/>
            <person name="Lv M.Q."/>
            <person name="Zhang H.B."/>
            <person name="Liu Y."/>
            <person name="Hu-Tang G.R."/>
            <person name="Wang J.P."/>
            <person name="Wang J.H."/>
            <person name="Sun Y.H."/>
            <person name="Ni S.B."/>
            <person name="Chen W.B."/>
            <person name="Zhang X.C."/>
            <person name="Jiao Y.N."/>
            <person name="Eichler E.E."/>
            <person name="Li G.H."/>
            <person name="Liu X."/>
            <person name="Gao L.Z."/>
        </authorList>
    </citation>
    <scope>NUCLEOTIDE SEQUENCE [LARGE SCALE GENOMIC DNA]</scope>
    <source>
        <strain evidence="2">cv. GT1</strain>
        <tissue evidence="1">Leaf</tissue>
    </source>
</reference>
<dbReference type="EMBL" id="JAAGAX010000018">
    <property type="protein sequence ID" value="KAF2285011.1"/>
    <property type="molecule type" value="Genomic_DNA"/>
</dbReference>